<protein>
    <submittedName>
        <fullName evidence="1">Unannotated protein</fullName>
    </submittedName>
</protein>
<evidence type="ECO:0000313" key="1">
    <source>
        <dbReference type="EMBL" id="CAB4683350.1"/>
    </source>
</evidence>
<organism evidence="1">
    <name type="scientific">freshwater metagenome</name>
    <dbReference type="NCBI Taxonomy" id="449393"/>
    <lineage>
        <taxon>unclassified sequences</taxon>
        <taxon>metagenomes</taxon>
        <taxon>ecological metagenomes</taxon>
    </lineage>
</organism>
<accession>A0A6J6N9V2</accession>
<dbReference type="EMBL" id="CAEZWW010000201">
    <property type="protein sequence ID" value="CAB4683350.1"/>
    <property type="molecule type" value="Genomic_DNA"/>
</dbReference>
<sequence>MYATRAKELIAMGDPADSQSLVASQSVADSGA</sequence>
<reference evidence="1" key="1">
    <citation type="submission" date="2020-05" db="EMBL/GenBank/DDBJ databases">
        <authorList>
            <person name="Chiriac C."/>
            <person name="Salcher M."/>
            <person name="Ghai R."/>
            <person name="Kavagutti S V."/>
        </authorList>
    </citation>
    <scope>NUCLEOTIDE SEQUENCE</scope>
</reference>
<name>A0A6J6N9V2_9ZZZZ</name>
<proteinExistence type="predicted"/>
<gene>
    <name evidence="1" type="ORF">UFOPK2310_01373</name>
</gene>
<dbReference type="AlphaFoldDB" id="A0A6J6N9V2"/>